<name>L9ZMM6_NATA2</name>
<comment type="caution">
    <text evidence="1">The sequence shown here is derived from an EMBL/GenBank/DDBJ whole genome shotgun (WGS) entry which is preliminary data.</text>
</comment>
<sequence length="36" mass="3839">MSLLAAFEASSPALALGPTLEALPSIDDRFSRHPTR</sequence>
<dbReference type="AlphaFoldDB" id="L9ZMM6"/>
<gene>
    <name evidence="1" type="ORF">C485_07787</name>
</gene>
<reference evidence="1 2" key="1">
    <citation type="journal article" date="2014" name="PLoS Genet.">
        <title>Phylogenetically driven sequencing of extremely halophilic archaea reveals strategies for static and dynamic osmo-response.</title>
        <authorList>
            <person name="Becker E.A."/>
            <person name="Seitzer P.M."/>
            <person name="Tritt A."/>
            <person name="Larsen D."/>
            <person name="Krusor M."/>
            <person name="Yao A.I."/>
            <person name="Wu D."/>
            <person name="Madern D."/>
            <person name="Eisen J.A."/>
            <person name="Darling A.E."/>
            <person name="Facciotti M.T."/>
        </authorList>
    </citation>
    <scope>NUCLEOTIDE SEQUENCE [LARGE SCALE GENOMIC DNA]</scope>
    <source>
        <strain evidence="1 2">JCM 12890</strain>
    </source>
</reference>
<dbReference type="Proteomes" id="UP000011511">
    <property type="component" value="Unassembled WGS sequence"/>
</dbReference>
<keyword evidence="2" id="KW-1185">Reference proteome</keyword>
<proteinExistence type="predicted"/>
<evidence type="ECO:0000313" key="1">
    <source>
        <dbReference type="EMBL" id="ELY86802.1"/>
    </source>
</evidence>
<evidence type="ECO:0000313" key="2">
    <source>
        <dbReference type="Proteomes" id="UP000011511"/>
    </source>
</evidence>
<organism evidence="1 2">
    <name type="scientific">Natrinema altunense (strain JCM 12890 / CGMCC 1.3731 / AJ2)</name>
    <dbReference type="NCBI Taxonomy" id="1227494"/>
    <lineage>
        <taxon>Archaea</taxon>
        <taxon>Methanobacteriati</taxon>
        <taxon>Methanobacteriota</taxon>
        <taxon>Stenosarchaea group</taxon>
        <taxon>Halobacteria</taxon>
        <taxon>Halobacteriales</taxon>
        <taxon>Natrialbaceae</taxon>
        <taxon>Natrinema</taxon>
    </lineage>
</organism>
<accession>L9ZMM6</accession>
<protein>
    <submittedName>
        <fullName evidence="1">Bacterio-opsin activator HTH domain protein</fullName>
    </submittedName>
</protein>
<dbReference type="EMBL" id="AOIK01000025">
    <property type="protein sequence ID" value="ELY86802.1"/>
    <property type="molecule type" value="Genomic_DNA"/>
</dbReference>